<feature type="transmembrane region" description="Helical" evidence="8">
    <location>
        <begin position="21"/>
        <end position="41"/>
    </location>
</feature>
<evidence type="ECO:0000256" key="7">
    <source>
        <dbReference type="ARBA" id="ARBA00023136"/>
    </source>
</evidence>
<dbReference type="AlphaFoldDB" id="A0A9D1TXK2"/>
<feature type="transmembrane region" description="Helical" evidence="8">
    <location>
        <begin position="347"/>
        <end position="370"/>
    </location>
</feature>
<dbReference type="PRINTS" id="PR00164">
    <property type="entry name" value="ABC2TRNSPORT"/>
</dbReference>
<dbReference type="InterPro" id="IPR051449">
    <property type="entry name" value="ABC-2_transporter_component"/>
</dbReference>
<dbReference type="InterPro" id="IPR013525">
    <property type="entry name" value="ABC2_TM"/>
</dbReference>
<evidence type="ECO:0000256" key="5">
    <source>
        <dbReference type="ARBA" id="ARBA00022692"/>
    </source>
</evidence>
<reference evidence="10" key="1">
    <citation type="journal article" date="2021" name="PeerJ">
        <title>Extensive microbial diversity within the chicken gut microbiome revealed by metagenomics and culture.</title>
        <authorList>
            <person name="Gilroy R."/>
            <person name="Ravi A."/>
            <person name="Getino M."/>
            <person name="Pursley I."/>
            <person name="Horton D.L."/>
            <person name="Alikhan N.F."/>
            <person name="Baker D."/>
            <person name="Gharbi K."/>
            <person name="Hall N."/>
            <person name="Watson M."/>
            <person name="Adriaenssens E.M."/>
            <person name="Foster-Nyarko E."/>
            <person name="Jarju S."/>
            <person name="Secka A."/>
            <person name="Antonio M."/>
            <person name="Oren A."/>
            <person name="Chaudhuri R.R."/>
            <person name="La Ragione R."/>
            <person name="Hildebrand F."/>
            <person name="Pallen M.J."/>
        </authorList>
    </citation>
    <scope>NUCLEOTIDE SEQUENCE</scope>
    <source>
        <strain evidence="10">ChiBcec15-1070</strain>
    </source>
</reference>
<keyword evidence="7 8" id="KW-0472">Membrane</keyword>
<dbReference type="InterPro" id="IPR000412">
    <property type="entry name" value="ABC_2_transport"/>
</dbReference>
<protein>
    <recommendedName>
        <fullName evidence="8">Transport permease protein</fullName>
    </recommendedName>
</protein>
<evidence type="ECO:0000256" key="2">
    <source>
        <dbReference type="ARBA" id="ARBA00007783"/>
    </source>
</evidence>
<dbReference type="GO" id="GO:0140359">
    <property type="term" value="F:ABC-type transporter activity"/>
    <property type="evidence" value="ECO:0007669"/>
    <property type="project" value="InterPro"/>
</dbReference>
<keyword evidence="3 8" id="KW-0813">Transport</keyword>
<feature type="domain" description="ABC transmembrane type-2" evidence="9">
    <location>
        <begin position="138"/>
        <end position="372"/>
    </location>
</feature>
<proteinExistence type="inferred from homology"/>
<evidence type="ECO:0000256" key="6">
    <source>
        <dbReference type="ARBA" id="ARBA00022989"/>
    </source>
</evidence>
<dbReference type="Pfam" id="PF12698">
    <property type="entry name" value="ABC2_membrane_3"/>
    <property type="match status" value="1"/>
</dbReference>
<dbReference type="GO" id="GO:0043190">
    <property type="term" value="C:ATP-binding cassette (ABC) transporter complex"/>
    <property type="evidence" value="ECO:0007669"/>
    <property type="project" value="InterPro"/>
</dbReference>
<name>A0A9D1TXK2_9BACT</name>
<comment type="subcellular location">
    <subcellularLocation>
        <location evidence="1 8">Cell membrane</location>
        <topology evidence="1 8">Multi-pass membrane protein</topology>
    </subcellularLocation>
</comment>
<feature type="transmembrane region" description="Helical" evidence="8">
    <location>
        <begin position="177"/>
        <end position="202"/>
    </location>
</feature>
<evidence type="ECO:0000256" key="1">
    <source>
        <dbReference type="ARBA" id="ARBA00004651"/>
    </source>
</evidence>
<dbReference type="InterPro" id="IPR047817">
    <property type="entry name" value="ABC2_TM_bact-type"/>
</dbReference>
<feature type="transmembrane region" description="Helical" evidence="8">
    <location>
        <begin position="229"/>
        <end position="250"/>
    </location>
</feature>
<evidence type="ECO:0000256" key="8">
    <source>
        <dbReference type="RuleBase" id="RU361157"/>
    </source>
</evidence>
<keyword evidence="6 8" id="KW-1133">Transmembrane helix</keyword>
<dbReference type="PANTHER" id="PTHR30294:SF29">
    <property type="entry name" value="MULTIDRUG ABC TRANSPORTER PERMEASE YBHS-RELATED"/>
    <property type="match status" value="1"/>
</dbReference>
<evidence type="ECO:0000313" key="11">
    <source>
        <dbReference type="Proteomes" id="UP000823926"/>
    </source>
</evidence>
<gene>
    <name evidence="10" type="ORF">H9888_03580</name>
</gene>
<evidence type="ECO:0000313" key="10">
    <source>
        <dbReference type="EMBL" id="HIW10563.1"/>
    </source>
</evidence>
<comment type="caution">
    <text evidence="10">The sequence shown here is derived from an EMBL/GenBank/DDBJ whole genome shotgun (WGS) entry which is preliminary data.</text>
</comment>
<dbReference type="PROSITE" id="PS51012">
    <property type="entry name" value="ABC_TM2"/>
    <property type="match status" value="1"/>
</dbReference>
<dbReference type="Proteomes" id="UP000823926">
    <property type="component" value="Unassembled WGS sequence"/>
</dbReference>
<reference evidence="10" key="2">
    <citation type="submission" date="2021-04" db="EMBL/GenBank/DDBJ databases">
        <authorList>
            <person name="Gilroy R."/>
        </authorList>
    </citation>
    <scope>NUCLEOTIDE SEQUENCE</scope>
    <source>
        <strain evidence="10">ChiBcec15-1070</strain>
    </source>
</reference>
<comment type="similarity">
    <text evidence="2 8">Belongs to the ABC-2 integral membrane protein family.</text>
</comment>
<accession>A0A9D1TXK2</accession>
<dbReference type="PANTHER" id="PTHR30294">
    <property type="entry name" value="MEMBRANE COMPONENT OF ABC TRANSPORTER YHHJ-RELATED"/>
    <property type="match status" value="1"/>
</dbReference>
<keyword evidence="4 8" id="KW-1003">Cell membrane</keyword>
<sequence>MQSSFVTFMNKEWRHILRERRTLVMIFAIPLALVLLFGYVISTDIDHTPIAVLDSSHGDPLARKLMHKLSAADQFHIVDQVNCEADIDRAFKRGVVKMVVVIPSDIGSDARRYGGAEVQLVTDASDLNVATTVISYATAIISDLNAELNTQAGHLTADQPVLRTNVRMMYNPELKSAYMFVPGVIALIVMIVAAMMTSVTLAREKESGTLRLLTVSPLKAHTIVLGKMVPYFILTAVITGLIMVLGTWVFEVPCYGTLWGVALLCSLFILAAIALGILISSLVKTQQSALTSSLLGLFLPTMLLSGFIFPISNMPQVMQGLCQVVPATWFIEGIKGLMLKGQTVTELWLPMTVLGGMTLVLGGGALWMFARRTRPR</sequence>
<dbReference type="Gene3D" id="3.40.1710.10">
    <property type="entry name" value="abc type-2 transporter like domain"/>
    <property type="match status" value="1"/>
</dbReference>
<organism evidence="10 11">
    <name type="scientific">Candidatus Rikenella faecigallinarum</name>
    <dbReference type="NCBI Taxonomy" id="2838745"/>
    <lineage>
        <taxon>Bacteria</taxon>
        <taxon>Pseudomonadati</taxon>
        <taxon>Bacteroidota</taxon>
        <taxon>Bacteroidia</taxon>
        <taxon>Bacteroidales</taxon>
        <taxon>Rikenellaceae</taxon>
        <taxon>Rikenella</taxon>
    </lineage>
</organism>
<dbReference type="EMBL" id="DXHL01000019">
    <property type="protein sequence ID" value="HIW10563.1"/>
    <property type="molecule type" value="Genomic_DNA"/>
</dbReference>
<keyword evidence="5 8" id="KW-0812">Transmembrane</keyword>
<feature type="transmembrane region" description="Helical" evidence="8">
    <location>
        <begin position="256"/>
        <end position="278"/>
    </location>
</feature>
<evidence type="ECO:0000256" key="4">
    <source>
        <dbReference type="ARBA" id="ARBA00022475"/>
    </source>
</evidence>
<evidence type="ECO:0000259" key="9">
    <source>
        <dbReference type="PROSITE" id="PS51012"/>
    </source>
</evidence>
<feature type="transmembrane region" description="Helical" evidence="8">
    <location>
        <begin position="290"/>
        <end position="311"/>
    </location>
</feature>
<evidence type="ECO:0000256" key="3">
    <source>
        <dbReference type="ARBA" id="ARBA00022448"/>
    </source>
</evidence>